<protein>
    <recommendedName>
        <fullName evidence="5">Glycosyltransferase 61 catalytic domain-containing protein</fullName>
    </recommendedName>
</protein>
<evidence type="ECO:0000256" key="4">
    <source>
        <dbReference type="SAM" id="MobiDB-lite"/>
    </source>
</evidence>
<dbReference type="EMBL" id="JACHXR010000001">
    <property type="protein sequence ID" value="MBB3229558.1"/>
    <property type="molecule type" value="Genomic_DNA"/>
</dbReference>
<keyword evidence="3" id="KW-0325">Glycoprotein</keyword>
<evidence type="ECO:0000259" key="5">
    <source>
        <dbReference type="Pfam" id="PF04577"/>
    </source>
</evidence>
<evidence type="ECO:0000256" key="1">
    <source>
        <dbReference type="ARBA" id="ARBA00022676"/>
    </source>
</evidence>
<proteinExistence type="predicted"/>
<evidence type="ECO:0000256" key="2">
    <source>
        <dbReference type="ARBA" id="ARBA00022679"/>
    </source>
</evidence>
<keyword evidence="7" id="KW-1185">Reference proteome</keyword>
<dbReference type="GO" id="GO:0016757">
    <property type="term" value="F:glycosyltransferase activity"/>
    <property type="evidence" value="ECO:0007669"/>
    <property type="project" value="UniProtKB-KW"/>
</dbReference>
<dbReference type="InterPro" id="IPR049625">
    <property type="entry name" value="Glyco_transf_61_cat"/>
</dbReference>
<reference evidence="6 7" key="1">
    <citation type="submission" date="2020-08" db="EMBL/GenBank/DDBJ databases">
        <title>Genomic Encyclopedia of Type Strains, Phase III (KMG-III): the genomes of soil and plant-associated and newly described type strains.</title>
        <authorList>
            <person name="Whitman W."/>
        </authorList>
    </citation>
    <scope>NUCLEOTIDE SEQUENCE [LARGE SCALE GENOMIC DNA]</scope>
    <source>
        <strain evidence="6 7">CECT 7744</strain>
    </source>
</reference>
<evidence type="ECO:0000313" key="7">
    <source>
        <dbReference type="Proteomes" id="UP000518892"/>
    </source>
</evidence>
<dbReference type="PANTHER" id="PTHR20961">
    <property type="entry name" value="GLYCOSYLTRANSFERASE"/>
    <property type="match status" value="1"/>
</dbReference>
<evidence type="ECO:0000256" key="3">
    <source>
        <dbReference type="ARBA" id="ARBA00023180"/>
    </source>
</evidence>
<dbReference type="Pfam" id="PF04577">
    <property type="entry name" value="Glyco_transf_61"/>
    <property type="match status" value="1"/>
</dbReference>
<accession>A0A7W5HK32</accession>
<feature type="region of interest" description="Disordered" evidence="4">
    <location>
        <begin position="396"/>
        <end position="416"/>
    </location>
</feature>
<sequence length="416" mass="46959">MKRVARSVIKAPMKKIPILLEHACFVSPKKSSFAVWYSNKVSDQGVAYSDHIAAGEVGGPPPIDWRRNSKVKFSGVCVLSFAKLLMCRPLEVHERHPDSRKAIVCTRNYRPLKYPGSQSLLFSLTFIRRNLRHWLKEDGNGILPGNVALLGNSVFDNANYYHFWTDVIADIWYIRQHLPEKDLPDYYLVPHSNTSWQWDVLSLCGIQQSQVIPYSGNETFSLEKLTIPVRDKGAMNLPSWLCRAMHDMCEWSPRAQRGERLIFVSRADAGRRRVANEEIIRERLRQKGFEVHTLNGLSVTEQQQLFASSAIICAPHGAALTNLVWCGPGTVIIDLLSERHLIPCFRELAAQNRLFYYPVACQQVEGVTSGIKGDIVVSLAQAESILDIVDHHKKKSSDLMEEQDGDVPIGKSTPIS</sequence>
<organism evidence="6 7">
    <name type="scientific">Halomonas stenophila</name>
    <dbReference type="NCBI Taxonomy" id="795312"/>
    <lineage>
        <taxon>Bacteria</taxon>
        <taxon>Pseudomonadati</taxon>
        <taxon>Pseudomonadota</taxon>
        <taxon>Gammaproteobacteria</taxon>
        <taxon>Oceanospirillales</taxon>
        <taxon>Halomonadaceae</taxon>
        <taxon>Halomonas</taxon>
    </lineage>
</organism>
<feature type="domain" description="Glycosyltransferase 61 catalytic" evidence="5">
    <location>
        <begin position="160"/>
        <end position="333"/>
    </location>
</feature>
<name>A0A7W5HK32_9GAMM</name>
<dbReference type="AlphaFoldDB" id="A0A7W5HK32"/>
<dbReference type="Proteomes" id="UP000518892">
    <property type="component" value="Unassembled WGS sequence"/>
</dbReference>
<gene>
    <name evidence="6" type="ORF">FHR97_000373</name>
</gene>
<comment type="caution">
    <text evidence="6">The sequence shown here is derived from an EMBL/GenBank/DDBJ whole genome shotgun (WGS) entry which is preliminary data.</text>
</comment>
<keyword evidence="2" id="KW-0808">Transferase</keyword>
<dbReference type="InterPro" id="IPR007657">
    <property type="entry name" value="Glycosyltransferase_61"/>
</dbReference>
<keyword evidence="1" id="KW-0328">Glycosyltransferase</keyword>
<dbReference type="RefSeq" id="WP_183382067.1">
    <property type="nucleotide sequence ID" value="NZ_JACHXR010000001.1"/>
</dbReference>
<evidence type="ECO:0000313" key="6">
    <source>
        <dbReference type="EMBL" id="MBB3229558.1"/>
    </source>
</evidence>